<dbReference type="KEGG" id="cbei:LF65_00936"/>
<name>A0A0B5Q5T6_CLOBE</name>
<dbReference type="PANTHER" id="PTHR13799">
    <property type="entry name" value="NGG1 INTERACTING FACTOR 3"/>
    <property type="match status" value="1"/>
</dbReference>
<dbReference type="PANTHER" id="PTHR13799:SF14">
    <property type="entry name" value="GTP CYCLOHYDROLASE 1 TYPE 2 HOMOLOG"/>
    <property type="match status" value="1"/>
</dbReference>
<evidence type="ECO:0000313" key="5">
    <source>
        <dbReference type="EMBL" id="AJG97559.1"/>
    </source>
</evidence>
<reference evidence="6" key="1">
    <citation type="submission" date="2014-12" db="EMBL/GenBank/DDBJ databases">
        <title>Genome sequence of Clostridium beijerinckii strain 59B.</title>
        <authorList>
            <person name="Little G.T."/>
            <person name="Minton N.P."/>
        </authorList>
    </citation>
    <scope>NUCLEOTIDE SEQUENCE [LARGE SCALE GENOMIC DNA]</scope>
    <source>
        <strain evidence="6">59B</strain>
    </source>
</reference>
<dbReference type="InterPro" id="IPR036069">
    <property type="entry name" value="DUF34/NIF3_sf"/>
</dbReference>
<dbReference type="FunFam" id="3.40.1390.30:FF:000001">
    <property type="entry name" value="GTP cyclohydrolase 1 type 2"/>
    <property type="match status" value="1"/>
</dbReference>
<dbReference type="OrthoDB" id="9792792at2"/>
<evidence type="ECO:0000256" key="4">
    <source>
        <dbReference type="PIRSR" id="PIRSR602678-1"/>
    </source>
</evidence>
<feature type="binding site" evidence="4">
    <location>
        <position position="230"/>
    </location>
    <ligand>
        <name>a divalent metal cation</name>
        <dbReference type="ChEBI" id="CHEBI:60240"/>
        <label>1</label>
    </ligand>
</feature>
<dbReference type="Proteomes" id="UP000031866">
    <property type="component" value="Chromosome"/>
</dbReference>
<dbReference type="AlphaFoldDB" id="A0A0B5Q5T6"/>
<evidence type="ECO:0000256" key="2">
    <source>
        <dbReference type="ARBA" id="ARBA00022112"/>
    </source>
</evidence>
<dbReference type="GO" id="GO:0046872">
    <property type="term" value="F:metal ion binding"/>
    <property type="evidence" value="ECO:0007669"/>
    <property type="project" value="UniProtKB-KW"/>
</dbReference>
<proteinExistence type="inferred from homology"/>
<accession>A0A0B5Q5T6</accession>
<feature type="binding site" evidence="4">
    <location>
        <position position="65"/>
    </location>
    <ligand>
        <name>a divalent metal cation</name>
        <dbReference type="ChEBI" id="CHEBI:60240"/>
        <label>1</label>
    </ligand>
</feature>
<dbReference type="InterPro" id="IPR002678">
    <property type="entry name" value="DUF34/NIF3"/>
</dbReference>
<evidence type="ECO:0000256" key="1">
    <source>
        <dbReference type="ARBA" id="ARBA00006964"/>
    </source>
</evidence>
<feature type="binding site" evidence="4">
    <location>
        <position position="226"/>
    </location>
    <ligand>
        <name>a divalent metal cation</name>
        <dbReference type="ChEBI" id="CHEBI:60240"/>
        <label>1</label>
    </ligand>
</feature>
<evidence type="ECO:0000256" key="3">
    <source>
        <dbReference type="ARBA" id="ARBA00022723"/>
    </source>
</evidence>
<feature type="binding site" evidence="4">
    <location>
        <position position="104"/>
    </location>
    <ligand>
        <name>a divalent metal cation</name>
        <dbReference type="ChEBI" id="CHEBI:60240"/>
        <label>1</label>
    </ligand>
</feature>
<feature type="binding site" evidence="4">
    <location>
        <position position="66"/>
    </location>
    <ligand>
        <name>a divalent metal cation</name>
        <dbReference type="ChEBI" id="CHEBI:60240"/>
        <label>1</label>
    </ligand>
</feature>
<organism evidence="5 6">
    <name type="scientific">Clostridium beijerinckii</name>
    <name type="common">Clostridium MP</name>
    <dbReference type="NCBI Taxonomy" id="1520"/>
    <lineage>
        <taxon>Bacteria</taxon>
        <taxon>Bacillati</taxon>
        <taxon>Bacillota</taxon>
        <taxon>Clostridia</taxon>
        <taxon>Eubacteriales</taxon>
        <taxon>Clostridiaceae</taxon>
        <taxon>Clostridium</taxon>
    </lineage>
</organism>
<dbReference type="SUPFAM" id="SSF102705">
    <property type="entry name" value="NIF3 (NGG1p interacting factor 3)-like"/>
    <property type="match status" value="1"/>
</dbReference>
<comment type="similarity">
    <text evidence="1">Belongs to the GTP cyclohydrolase I type 2/NIF3 family.</text>
</comment>
<dbReference type="Gene3D" id="3.40.1390.30">
    <property type="entry name" value="NIF3 (NGG1p interacting factor 3)-like"/>
    <property type="match status" value="2"/>
</dbReference>
<dbReference type="Pfam" id="PF01784">
    <property type="entry name" value="DUF34_NIF3"/>
    <property type="match status" value="1"/>
</dbReference>
<gene>
    <name evidence="5" type="ORF">LF65_00936</name>
</gene>
<dbReference type="NCBIfam" id="TIGR00486">
    <property type="entry name" value="YbgI_SA1388"/>
    <property type="match status" value="1"/>
</dbReference>
<protein>
    <recommendedName>
        <fullName evidence="2">GTP cyclohydrolase 1 type 2 homolog</fullName>
    </recommendedName>
</protein>
<keyword evidence="3 4" id="KW-0479">Metal-binding</keyword>
<dbReference type="RefSeq" id="WP_041894422.1">
    <property type="nucleotide sequence ID" value="NZ_CP010086.2"/>
</dbReference>
<sequence>MVKVKEIGKEIEIFAPKFLMESYDNVGLMVGDEEKTINKVLLSLDCTNEVIEEAVDLRCELIITHHPLLFKRPKNIVKGNLLGNKLIRLIKEDIALYSCHTNLDSAKDGINETIVRILGFESQKIIEPNESNNYKGGGIGRLVKLDEEIMLNDLIEIIKKNLNIKNMRIVRGKDKAKTIAIINGSGQDFFYKAKDLGADCIITGDTTYHFASDFKELGISIIDAGHFSTEYLVFLKTLDFLREKFKDVEFIASKKSEDPYEFV</sequence>
<dbReference type="STRING" id="1520.LF65_00936"/>
<evidence type="ECO:0000313" key="6">
    <source>
        <dbReference type="Proteomes" id="UP000031866"/>
    </source>
</evidence>
<dbReference type="GO" id="GO:0005737">
    <property type="term" value="C:cytoplasm"/>
    <property type="evidence" value="ECO:0007669"/>
    <property type="project" value="TreeGrafter"/>
</dbReference>
<dbReference type="EMBL" id="CP010086">
    <property type="protein sequence ID" value="AJG97559.1"/>
    <property type="molecule type" value="Genomic_DNA"/>
</dbReference>